<sequence>MIDMNMKVLVLGMVRTNCYIISNSTTKEAIVFDPGDNAKRIEEQLKANDLVCKAILLTHGHFDHIMAAKELSELTKAPIYAHEKEAELLKNPAWNASANIGCEVSLVPDLLLKDQQEINLVGFLIKVIHTPGHTMGGACYYFTDYGILISGDTLFLDSIGRTDLPTGDTRELIKSISTKLMCLDSNVKVYPGHGDPTTIGYERENNIYITQNWDVYDT</sequence>
<keyword evidence="2" id="KW-0479">Metal-binding</keyword>
<dbReference type="InterPro" id="IPR001279">
    <property type="entry name" value="Metallo-B-lactamas"/>
</dbReference>
<comment type="cofactor">
    <cofactor evidence="1">
        <name>Zn(2+)</name>
        <dbReference type="ChEBI" id="CHEBI:29105"/>
    </cofactor>
</comment>
<dbReference type="CDD" id="cd06262">
    <property type="entry name" value="metallo-hydrolase-like_MBL-fold"/>
    <property type="match status" value="1"/>
</dbReference>
<keyword evidence="7" id="KW-1185">Reference proteome</keyword>
<keyword evidence="3 6" id="KW-0378">Hydrolase</keyword>
<dbReference type="Gene3D" id="3.60.15.10">
    <property type="entry name" value="Ribonuclease Z/Hydroxyacylglutathione hydrolase-like"/>
    <property type="match status" value="1"/>
</dbReference>
<dbReference type="AlphaFoldDB" id="A0A839K283"/>
<evidence type="ECO:0000256" key="2">
    <source>
        <dbReference type="ARBA" id="ARBA00022723"/>
    </source>
</evidence>
<evidence type="ECO:0000313" key="6">
    <source>
        <dbReference type="EMBL" id="MBB2183894.1"/>
    </source>
</evidence>
<proteinExistence type="predicted"/>
<reference evidence="6 7" key="1">
    <citation type="submission" date="2020-07" db="EMBL/GenBank/DDBJ databases">
        <title>Characterization and genome sequencing of isolate MD1, a novel member within the family Lachnospiraceae.</title>
        <authorList>
            <person name="Rettenmaier R."/>
            <person name="Di Bello L."/>
            <person name="Zinser C."/>
            <person name="Scheitz K."/>
            <person name="Liebl W."/>
            <person name="Zverlov V."/>
        </authorList>
    </citation>
    <scope>NUCLEOTIDE SEQUENCE [LARGE SCALE GENOMIC DNA]</scope>
    <source>
        <strain evidence="6 7">MD1</strain>
    </source>
</reference>
<dbReference type="EMBL" id="JACEGA010000001">
    <property type="protein sequence ID" value="MBB2183894.1"/>
    <property type="molecule type" value="Genomic_DNA"/>
</dbReference>
<dbReference type="InterPro" id="IPR051453">
    <property type="entry name" value="MBL_Glyoxalase_II"/>
</dbReference>
<dbReference type="SUPFAM" id="SSF56281">
    <property type="entry name" value="Metallo-hydrolase/oxidoreductase"/>
    <property type="match status" value="1"/>
</dbReference>
<name>A0A839K283_9FIRM</name>
<dbReference type="Pfam" id="PF00753">
    <property type="entry name" value="Lactamase_B"/>
    <property type="match status" value="1"/>
</dbReference>
<dbReference type="GO" id="GO:0016787">
    <property type="term" value="F:hydrolase activity"/>
    <property type="evidence" value="ECO:0007669"/>
    <property type="project" value="UniProtKB-KW"/>
</dbReference>
<dbReference type="InterPro" id="IPR036866">
    <property type="entry name" value="RibonucZ/Hydroxyglut_hydro"/>
</dbReference>
<evidence type="ECO:0000256" key="1">
    <source>
        <dbReference type="ARBA" id="ARBA00001947"/>
    </source>
</evidence>
<protein>
    <submittedName>
        <fullName evidence="6">MBL fold metallo-hydrolase</fullName>
    </submittedName>
</protein>
<keyword evidence="4" id="KW-0862">Zinc</keyword>
<dbReference type="PANTHER" id="PTHR46233:SF3">
    <property type="entry name" value="HYDROXYACYLGLUTATHIONE HYDROLASE GLOC"/>
    <property type="match status" value="1"/>
</dbReference>
<feature type="domain" description="Metallo-beta-lactamase" evidence="5">
    <location>
        <begin position="15"/>
        <end position="193"/>
    </location>
</feature>
<dbReference type="Proteomes" id="UP000574276">
    <property type="component" value="Unassembled WGS sequence"/>
</dbReference>
<evidence type="ECO:0000256" key="3">
    <source>
        <dbReference type="ARBA" id="ARBA00022801"/>
    </source>
</evidence>
<accession>A0A839K283</accession>
<evidence type="ECO:0000259" key="5">
    <source>
        <dbReference type="SMART" id="SM00849"/>
    </source>
</evidence>
<organism evidence="6 7">
    <name type="scientific">Variimorphobacter saccharofermentans</name>
    <dbReference type="NCBI Taxonomy" id="2755051"/>
    <lineage>
        <taxon>Bacteria</taxon>
        <taxon>Bacillati</taxon>
        <taxon>Bacillota</taxon>
        <taxon>Clostridia</taxon>
        <taxon>Lachnospirales</taxon>
        <taxon>Lachnospiraceae</taxon>
        <taxon>Variimorphobacter</taxon>
    </lineage>
</organism>
<comment type="caution">
    <text evidence="6">The sequence shown here is derived from an EMBL/GenBank/DDBJ whole genome shotgun (WGS) entry which is preliminary data.</text>
</comment>
<dbReference type="PANTHER" id="PTHR46233">
    <property type="entry name" value="HYDROXYACYLGLUTATHIONE HYDROLASE GLOC"/>
    <property type="match status" value="1"/>
</dbReference>
<dbReference type="GO" id="GO:0046872">
    <property type="term" value="F:metal ion binding"/>
    <property type="evidence" value="ECO:0007669"/>
    <property type="project" value="UniProtKB-KW"/>
</dbReference>
<dbReference type="SMART" id="SM00849">
    <property type="entry name" value="Lactamase_B"/>
    <property type="match status" value="1"/>
</dbReference>
<evidence type="ECO:0000313" key="7">
    <source>
        <dbReference type="Proteomes" id="UP000574276"/>
    </source>
</evidence>
<gene>
    <name evidence="6" type="ORF">H0486_13525</name>
</gene>
<evidence type="ECO:0000256" key="4">
    <source>
        <dbReference type="ARBA" id="ARBA00022833"/>
    </source>
</evidence>